<dbReference type="PROSITE" id="PS51375">
    <property type="entry name" value="PPR"/>
    <property type="match status" value="7"/>
</dbReference>
<dbReference type="Gramene" id="ERM96127">
    <property type="protein sequence ID" value="ERM96127"/>
    <property type="gene ID" value="AMTR_s00001p00017690"/>
</dbReference>
<dbReference type="Pfam" id="PF13041">
    <property type="entry name" value="PPR_2"/>
    <property type="match status" value="5"/>
</dbReference>
<dbReference type="FunFam" id="1.25.40.10:FF:000381">
    <property type="entry name" value="Pentatricopeptide repeat-containing protein"/>
    <property type="match status" value="1"/>
</dbReference>
<evidence type="ECO:0008006" key="5">
    <source>
        <dbReference type="Google" id="ProtNLM"/>
    </source>
</evidence>
<dbReference type="PANTHER" id="PTHR24015:SF1693">
    <property type="entry name" value="DYW DOMAIN-CONTAINING PROTEIN"/>
    <property type="match status" value="1"/>
</dbReference>
<dbReference type="GO" id="GO:0009451">
    <property type="term" value="P:RNA modification"/>
    <property type="evidence" value="ECO:0000318"/>
    <property type="project" value="GO_Central"/>
</dbReference>
<dbReference type="AlphaFoldDB" id="W1NK00"/>
<dbReference type="EMBL" id="KI397142">
    <property type="protein sequence ID" value="ERM96127.1"/>
    <property type="molecule type" value="Genomic_DNA"/>
</dbReference>
<sequence>MASQTSIYHSISLSLRKKFSTRYLFSTITTRGEQEHYPSIKHAPLIKLGFKTDVYSCNRLIYAYSNARDIVSATRVFEEMPHRDIISYNTIISCYVRNACYEEAIKLFRRMHAMDMGLDRFTMAAILKACNHASFCLDHAHQLYAGSWKNGLHTDVSLCNAMISLFSQLGALEEARRVFNEMPGRDLVTWNAIIDGHSQYESCINAMGYFQLMKRNGMRPDVYTFVSVMSSLDGIASMDFGIQVHGCIEKSPLCTDTSIGNSLIGFYTRTKEIDEARKLFELIPSKDMVSWNALIAGYSQNGISEEAWELFCWLRREAMQPNSSTYTMILCSCAVSPEMSEGNQVHALLEKSGFDYDIFVGTALIDFYAKCGTIEDARECFERMPQVNLISFNTLISGYSQNGRCKEALDLFSKMQELGTKPDRFTFSGLLNCFIDRDLLKEGEQVHCQVIKLDIDSDACVADALVSMYANFQEMDNAQKVFDSMLYPDIVSWNSMISKYVLFGYMEDSYRLFARMRQVLRDFDEFTLSSLLKASLTLEQGRMLHALVIVSGLVQDEVVISDLIHLYTRNKCIEDALMVYNTISDRNEMVWNSFLISSAQIGAREECIKVYSQGLVQEMRPREFALGCIIRTCGRLPSVNAGKQIHTHIIKFGIDITGYAGIALRDMYSSCGCMDSAKKVHDAASNKDIHACTEMMVGYARRGLFREAWAIYPQLEEAFEQMDEQAIKDILRVAASVASISLGKKLHGFVLRHGYETDHLVTSGLISMYSKCGSIRDAAALFEHASDMNIVTCNAMIAGYSRNGCSQQAIELFEQMKNIGVEPNDISFVDVVELYHKRNKITYSITCD</sequence>
<evidence type="ECO:0000256" key="1">
    <source>
        <dbReference type="ARBA" id="ARBA00022737"/>
    </source>
</evidence>
<dbReference type="Proteomes" id="UP000017836">
    <property type="component" value="Unassembled WGS sequence"/>
</dbReference>
<dbReference type="FunFam" id="1.25.40.10:FF:000343">
    <property type="entry name" value="Pentatricopeptide repeat-containing protein At3g58590"/>
    <property type="match status" value="1"/>
</dbReference>
<dbReference type="HOGENOM" id="CLU_336285_0_0_1"/>
<accession>W1NK00</accession>
<name>W1NK00_AMBTC</name>
<organism evidence="3 4">
    <name type="scientific">Amborella trichopoda</name>
    <dbReference type="NCBI Taxonomy" id="13333"/>
    <lineage>
        <taxon>Eukaryota</taxon>
        <taxon>Viridiplantae</taxon>
        <taxon>Streptophyta</taxon>
        <taxon>Embryophyta</taxon>
        <taxon>Tracheophyta</taxon>
        <taxon>Spermatophyta</taxon>
        <taxon>Magnoliopsida</taxon>
        <taxon>Amborellales</taxon>
        <taxon>Amborellaceae</taxon>
        <taxon>Amborella</taxon>
    </lineage>
</organism>
<reference evidence="4" key="1">
    <citation type="journal article" date="2013" name="Science">
        <title>The Amborella genome and the evolution of flowering plants.</title>
        <authorList>
            <consortium name="Amborella Genome Project"/>
        </authorList>
    </citation>
    <scope>NUCLEOTIDE SEQUENCE [LARGE SCALE GENOMIC DNA]</scope>
</reference>
<feature type="repeat" description="PPR" evidence="2">
    <location>
        <begin position="155"/>
        <end position="189"/>
    </location>
</feature>
<dbReference type="InterPro" id="IPR002885">
    <property type="entry name" value="PPR_rpt"/>
</dbReference>
<evidence type="ECO:0000313" key="3">
    <source>
        <dbReference type="EMBL" id="ERM96127.1"/>
    </source>
</evidence>
<feature type="repeat" description="PPR" evidence="2">
    <location>
        <begin position="287"/>
        <end position="321"/>
    </location>
</feature>
<dbReference type="Pfam" id="PF01535">
    <property type="entry name" value="PPR"/>
    <property type="match status" value="4"/>
</dbReference>
<proteinExistence type="predicted"/>
<feature type="repeat" description="PPR" evidence="2">
    <location>
        <begin position="53"/>
        <end position="83"/>
    </location>
</feature>
<dbReference type="InterPro" id="IPR046960">
    <property type="entry name" value="PPR_At4g14850-like_plant"/>
</dbReference>
<dbReference type="NCBIfam" id="TIGR00756">
    <property type="entry name" value="PPR"/>
    <property type="match status" value="7"/>
</dbReference>
<keyword evidence="1" id="KW-0677">Repeat</keyword>
<dbReference type="InterPro" id="IPR011990">
    <property type="entry name" value="TPR-like_helical_dom_sf"/>
</dbReference>
<feature type="repeat" description="PPR" evidence="2">
    <location>
        <begin position="388"/>
        <end position="422"/>
    </location>
</feature>
<keyword evidence="4" id="KW-1185">Reference proteome</keyword>
<gene>
    <name evidence="3" type="ORF">AMTR_s00001p00017690</name>
</gene>
<evidence type="ECO:0000313" key="4">
    <source>
        <dbReference type="Proteomes" id="UP000017836"/>
    </source>
</evidence>
<feature type="repeat" description="PPR" evidence="2">
    <location>
        <begin position="84"/>
        <end position="118"/>
    </location>
</feature>
<dbReference type="GO" id="GO:0003723">
    <property type="term" value="F:RNA binding"/>
    <property type="evidence" value="ECO:0000318"/>
    <property type="project" value="GO_Central"/>
</dbReference>
<feature type="repeat" description="PPR" evidence="2">
    <location>
        <begin position="489"/>
        <end position="519"/>
    </location>
</feature>
<dbReference type="SUPFAM" id="SSF48452">
    <property type="entry name" value="TPR-like"/>
    <property type="match status" value="1"/>
</dbReference>
<dbReference type="GO" id="GO:0005739">
    <property type="term" value="C:mitochondrion"/>
    <property type="evidence" value="ECO:0000318"/>
    <property type="project" value="GO_Central"/>
</dbReference>
<dbReference type="eggNOG" id="KOG4197">
    <property type="taxonomic scope" value="Eukaryota"/>
</dbReference>
<feature type="repeat" description="PPR" evidence="2">
    <location>
        <begin position="789"/>
        <end position="823"/>
    </location>
</feature>
<protein>
    <recommendedName>
        <fullName evidence="5">Pentacotripeptide-repeat region of PRORP domain-containing protein</fullName>
    </recommendedName>
</protein>
<dbReference type="Gene3D" id="1.25.40.10">
    <property type="entry name" value="Tetratricopeptide repeat domain"/>
    <property type="match status" value="6"/>
</dbReference>
<evidence type="ECO:0000256" key="2">
    <source>
        <dbReference type="PROSITE-ProRule" id="PRU00708"/>
    </source>
</evidence>
<dbReference type="FunFam" id="1.25.40.10:FF:000344">
    <property type="entry name" value="Pentatricopeptide repeat-containing protein"/>
    <property type="match status" value="1"/>
</dbReference>
<dbReference type="PANTHER" id="PTHR24015">
    <property type="entry name" value="OS07G0578800 PROTEIN-RELATED"/>
    <property type="match status" value="1"/>
</dbReference>